<organism evidence="1 2">
    <name type="scientific">Lichtheimia corymbifera JMRC:FSU:9682</name>
    <dbReference type="NCBI Taxonomy" id="1263082"/>
    <lineage>
        <taxon>Eukaryota</taxon>
        <taxon>Fungi</taxon>
        <taxon>Fungi incertae sedis</taxon>
        <taxon>Mucoromycota</taxon>
        <taxon>Mucoromycotina</taxon>
        <taxon>Mucoromycetes</taxon>
        <taxon>Mucorales</taxon>
        <taxon>Lichtheimiaceae</taxon>
        <taxon>Lichtheimia</taxon>
    </lineage>
</organism>
<comment type="caution">
    <text evidence="1">The sequence shown here is derived from an EMBL/GenBank/DDBJ whole genome shotgun (WGS) entry which is preliminary data.</text>
</comment>
<keyword evidence="2" id="KW-1185">Reference proteome</keyword>
<dbReference type="EMBL" id="CBTN010000030">
    <property type="protein sequence ID" value="CDH55484.1"/>
    <property type="molecule type" value="Genomic_DNA"/>
</dbReference>
<gene>
    <name evidence="1" type="ORF">LCOR_06624.1</name>
</gene>
<dbReference type="AlphaFoldDB" id="A0A068RZQ2"/>
<evidence type="ECO:0000313" key="2">
    <source>
        <dbReference type="Proteomes" id="UP000027586"/>
    </source>
</evidence>
<dbReference type="VEuPathDB" id="FungiDB:LCOR_06624.1"/>
<dbReference type="Proteomes" id="UP000027586">
    <property type="component" value="Unassembled WGS sequence"/>
</dbReference>
<proteinExistence type="predicted"/>
<reference evidence="1" key="1">
    <citation type="submission" date="2013-08" db="EMBL/GenBank/DDBJ databases">
        <title>Gene expansion shapes genome architecture in the human pathogen Lichtheimia corymbifera: an evolutionary genomics analysis in the ancient terrestrial Mucorales (Mucoromycotina).</title>
        <authorList>
            <person name="Schwartze V.U."/>
            <person name="Winter S."/>
            <person name="Shelest E."/>
            <person name="Marcet-Houben M."/>
            <person name="Horn F."/>
            <person name="Wehner S."/>
            <person name="Hoffmann K."/>
            <person name="Riege K."/>
            <person name="Sammeth M."/>
            <person name="Nowrousian M."/>
            <person name="Valiante V."/>
            <person name="Linde J."/>
            <person name="Jacobsen I.D."/>
            <person name="Marz M."/>
            <person name="Brakhage A.A."/>
            <person name="Gabaldon T."/>
            <person name="Bocker S."/>
            <person name="Voigt K."/>
        </authorList>
    </citation>
    <scope>NUCLEOTIDE SEQUENCE [LARGE SCALE GENOMIC DNA]</scope>
    <source>
        <strain evidence="1">FSU 9682</strain>
    </source>
</reference>
<sequence length="97" mass="10809">MVMDGWTESSSMMGNPGMLLGYLARVNRNNHVDTAEDDDGLMKGVLHPWMILEHSIQCMQQLFCNHGGRIIMAAATKNTKNTMTQLSLLPRFDSPVS</sequence>
<protein>
    <submittedName>
        <fullName evidence="1">Uncharacterized protein</fullName>
    </submittedName>
</protein>
<name>A0A068RZQ2_9FUNG</name>
<accession>A0A068RZQ2</accession>
<evidence type="ECO:0000313" key="1">
    <source>
        <dbReference type="EMBL" id="CDH55484.1"/>
    </source>
</evidence>